<gene>
    <name evidence="1" type="ORF">RRG08_033920</name>
</gene>
<accession>A0AAE1ECB3</accession>
<protein>
    <submittedName>
        <fullName evidence="1">Uncharacterized protein</fullName>
    </submittedName>
</protein>
<sequence length="101" mass="11455">MLPNISSHKTESSIDLCRSQRNEMMSQVFERKRPTPVIVKEQPCSERPVLAPNSEHKFRIDDRGHADHQVKQMDISVKIIISHKHGQNGITSDLGNKKVSA</sequence>
<organism evidence="1 2">
    <name type="scientific">Elysia crispata</name>
    <name type="common">lettuce slug</name>
    <dbReference type="NCBI Taxonomy" id="231223"/>
    <lineage>
        <taxon>Eukaryota</taxon>
        <taxon>Metazoa</taxon>
        <taxon>Spiralia</taxon>
        <taxon>Lophotrochozoa</taxon>
        <taxon>Mollusca</taxon>
        <taxon>Gastropoda</taxon>
        <taxon>Heterobranchia</taxon>
        <taxon>Euthyneura</taxon>
        <taxon>Panpulmonata</taxon>
        <taxon>Sacoglossa</taxon>
        <taxon>Placobranchoidea</taxon>
        <taxon>Plakobranchidae</taxon>
        <taxon>Elysia</taxon>
    </lineage>
</organism>
<dbReference type="Proteomes" id="UP001283361">
    <property type="component" value="Unassembled WGS sequence"/>
</dbReference>
<keyword evidence="2" id="KW-1185">Reference proteome</keyword>
<evidence type="ECO:0000313" key="1">
    <source>
        <dbReference type="EMBL" id="KAK3801737.1"/>
    </source>
</evidence>
<evidence type="ECO:0000313" key="2">
    <source>
        <dbReference type="Proteomes" id="UP001283361"/>
    </source>
</evidence>
<dbReference type="EMBL" id="JAWDGP010000286">
    <property type="protein sequence ID" value="KAK3801737.1"/>
    <property type="molecule type" value="Genomic_DNA"/>
</dbReference>
<dbReference type="AlphaFoldDB" id="A0AAE1ECB3"/>
<reference evidence="1" key="1">
    <citation type="journal article" date="2023" name="G3 (Bethesda)">
        <title>A reference genome for the long-term kleptoplast-retaining sea slug Elysia crispata morphotype clarki.</title>
        <authorList>
            <person name="Eastman K.E."/>
            <person name="Pendleton A.L."/>
            <person name="Shaikh M.A."/>
            <person name="Suttiyut T."/>
            <person name="Ogas R."/>
            <person name="Tomko P."/>
            <person name="Gavelis G."/>
            <person name="Widhalm J.R."/>
            <person name="Wisecaver J.H."/>
        </authorList>
    </citation>
    <scope>NUCLEOTIDE SEQUENCE</scope>
    <source>
        <strain evidence="1">ECLA1</strain>
    </source>
</reference>
<proteinExistence type="predicted"/>
<comment type="caution">
    <text evidence="1">The sequence shown here is derived from an EMBL/GenBank/DDBJ whole genome shotgun (WGS) entry which is preliminary data.</text>
</comment>
<name>A0AAE1ECB3_9GAST</name>